<dbReference type="PANTHER" id="PTHR11645:SF0">
    <property type="entry name" value="PYRROLINE-5-CARBOXYLATE REDUCTASE 3"/>
    <property type="match status" value="1"/>
</dbReference>
<keyword evidence="17" id="KW-1185">Reference proteome</keyword>
<dbReference type="InterPro" id="IPR053790">
    <property type="entry name" value="P5CR-like_CS"/>
</dbReference>
<dbReference type="FunFam" id="3.40.50.720:FF:000105">
    <property type="entry name" value="Pyrroline-5-carboxylate reductase"/>
    <property type="match status" value="1"/>
</dbReference>
<dbReference type="InterPro" id="IPR000304">
    <property type="entry name" value="Pyrroline-COOH_reductase"/>
</dbReference>
<evidence type="ECO:0000313" key="16">
    <source>
        <dbReference type="EMBL" id="TCK16517.1"/>
    </source>
</evidence>
<dbReference type="PANTHER" id="PTHR11645">
    <property type="entry name" value="PYRROLINE-5-CARBOXYLATE REDUCTASE"/>
    <property type="match status" value="1"/>
</dbReference>
<dbReference type="InterPro" id="IPR008927">
    <property type="entry name" value="6-PGluconate_DH-like_C_sf"/>
</dbReference>
<sequence length="275" mass="29270">MTQTAKIAFIGAGNMASAIFEGLIANGYPVDQIWVTDRSEEKLAPYAARGLKATTDNDEALAACDIAVLAVKPQVMKTVVEAHRDAIQQYKPLLVSVAAGIDAESLSNWAGDDVAIVRCMPNTPALVQTGASGLYANALVSEQQRQQTEEILAAVGITLWVENEAQIDAVTAVSGSGPAYYFLFMEAMAKAGEQLGLDAETALKLTLQTALGAARMSTQSDLAPAELRRNVTSPKGTTEQAILSFQQQGIDEMVLKAMTACRDRAEALTEELCKD</sequence>
<accession>A0A4R1H4C3</accession>
<keyword evidence="7 10" id="KW-0560">Oxidoreductase</keyword>
<comment type="pathway">
    <text evidence="1 10 13">Amino-acid biosynthesis; L-proline biosynthesis; L-proline from L-glutamate 5-semialdehyde: step 1/1.</text>
</comment>
<keyword evidence="4 10" id="KW-0028">Amino-acid biosynthesis</keyword>
<evidence type="ECO:0000313" key="17">
    <source>
        <dbReference type="Proteomes" id="UP000294546"/>
    </source>
</evidence>
<reference evidence="16 17" key="1">
    <citation type="submission" date="2019-03" db="EMBL/GenBank/DDBJ databases">
        <title>Genomic Encyclopedia of Archaeal and Bacterial Type Strains, Phase II (KMG-II): from individual species to whole genera.</title>
        <authorList>
            <person name="Goeker M."/>
        </authorList>
    </citation>
    <scope>NUCLEOTIDE SEQUENCE [LARGE SCALE GENOMIC DNA]</scope>
    <source>
        <strain evidence="16 17">DSM 27697</strain>
    </source>
</reference>
<dbReference type="InterPro" id="IPR029036">
    <property type="entry name" value="P5CR_dimer"/>
</dbReference>
<dbReference type="GO" id="GO:0055129">
    <property type="term" value="P:L-proline biosynthetic process"/>
    <property type="evidence" value="ECO:0007669"/>
    <property type="project" value="UniProtKB-UniRule"/>
</dbReference>
<dbReference type="OrthoDB" id="9805754at2"/>
<name>A0A4R1H4C3_9GAMM</name>
<dbReference type="InterPro" id="IPR028939">
    <property type="entry name" value="P5C_Rdtase_cat_N"/>
</dbReference>
<evidence type="ECO:0000256" key="11">
    <source>
        <dbReference type="NCBIfam" id="TIGR00112"/>
    </source>
</evidence>
<evidence type="ECO:0000259" key="14">
    <source>
        <dbReference type="Pfam" id="PF03807"/>
    </source>
</evidence>
<organism evidence="16 17">
    <name type="scientific">Marinobacterium mangrovicola</name>
    <dbReference type="NCBI Taxonomy" id="1476959"/>
    <lineage>
        <taxon>Bacteria</taxon>
        <taxon>Pseudomonadati</taxon>
        <taxon>Pseudomonadota</taxon>
        <taxon>Gammaproteobacteria</taxon>
        <taxon>Oceanospirillales</taxon>
        <taxon>Oceanospirillaceae</taxon>
        <taxon>Marinobacterium</taxon>
    </lineage>
</organism>
<feature type="binding site" evidence="12">
    <location>
        <position position="57"/>
    </location>
    <ligand>
        <name>NADPH</name>
        <dbReference type="ChEBI" id="CHEBI:57783"/>
    </ligand>
</feature>
<dbReference type="RefSeq" id="WP_132285854.1">
    <property type="nucleotide sequence ID" value="NZ_SMFU01000001.1"/>
</dbReference>
<dbReference type="PIRSF" id="PIRSF000193">
    <property type="entry name" value="Pyrrol-5-carb_rd"/>
    <property type="match status" value="1"/>
</dbReference>
<evidence type="ECO:0000256" key="6">
    <source>
        <dbReference type="ARBA" id="ARBA00022857"/>
    </source>
</evidence>
<comment type="similarity">
    <text evidence="2 10 13">Belongs to the pyrroline-5-carboxylate reductase family.</text>
</comment>
<dbReference type="FunFam" id="1.10.3730.10:FF:000001">
    <property type="entry name" value="Pyrroline-5-carboxylate reductase"/>
    <property type="match status" value="1"/>
</dbReference>
<feature type="domain" description="Pyrroline-5-carboxylate reductase catalytic N-terminal" evidence="14">
    <location>
        <begin position="6"/>
        <end position="100"/>
    </location>
</feature>
<keyword evidence="5 10" id="KW-0641">Proline biosynthesis</keyword>
<evidence type="ECO:0000256" key="7">
    <source>
        <dbReference type="ARBA" id="ARBA00023002"/>
    </source>
</evidence>
<keyword evidence="6 10" id="KW-0521">NADP</keyword>
<comment type="subcellular location">
    <subcellularLocation>
        <location evidence="10">Cytoplasm</location>
    </subcellularLocation>
</comment>
<comment type="caution">
    <text evidence="16">The sequence shown here is derived from an EMBL/GenBank/DDBJ whole genome shotgun (WGS) entry which is preliminary data.</text>
</comment>
<evidence type="ECO:0000256" key="2">
    <source>
        <dbReference type="ARBA" id="ARBA00005525"/>
    </source>
</evidence>
<comment type="catalytic activity">
    <reaction evidence="8 10">
        <text>L-proline + NAD(+) = (S)-1-pyrroline-5-carboxylate + NADH + 2 H(+)</text>
        <dbReference type="Rhea" id="RHEA:14105"/>
        <dbReference type="ChEBI" id="CHEBI:15378"/>
        <dbReference type="ChEBI" id="CHEBI:17388"/>
        <dbReference type="ChEBI" id="CHEBI:57540"/>
        <dbReference type="ChEBI" id="CHEBI:57945"/>
        <dbReference type="ChEBI" id="CHEBI:60039"/>
        <dbReference type="EC" id="1.5.1.2"/>
    </reaction>
</comment>
<evidence type="ECO:0000256" key="3">
    <source>
        <dbReference type="ARBA" id="ARBA00022490"/>
    </source>
</evidence>
<protein>
    <recommendedName>
        <fullName evidence="10 11">Pyrroline-5-carboxylate reductase</fullName>
        <shortName evidence="10">P5C reductase</shortName>
        <shortName evidence="10">P5CR</shortName>
        <ecNumber evidence="10 11">1.5.1.2</ecNumber>
    </recommendedName>
    <alternativeName>
        <fullName evidence="10">PCA reductase</fullName>
    </alternativeName>
</protein>
<dbReference type="Proteomes" id="UP000294546">
    <property type="component" value="Unassembled WGS sequence"/>
</dbReference>
<dbReference type="SUPFAM" id="SSF48179">
    <property type="entry name" value="6-phosphogluconate dehydrogenase C-terminal domain-like"/>
    <property type="match status" value="1"/>
</dbReference>
<evidence type="ECO:0000256" key="4">
    <source>
        <dbReference type="ARBA" id="ARBA00022605"/>
    </source>
</evidence>
<proteinExistence type="inferred from homology"/>
<feature type="domain" description="Pyrroline-5-carboxylate reductase dimerisation" evidence="15">
    <location>
        <begin position="164"/>
        <end position="267"/>
    </location>
</feature>
<keyword evidence="3 10" id="KW-0963">Cytoplasm</keyword>
<evidence type="ECO:0000256" key="12">
    <source>
        <dbReference type="PIRSR" id="PIRSR000193-1"/>
    </source>
</evidence>
<gene>
    <name evidence="10" type="primary">proC</name>
    <name evidence="16" type="ORF">CLV83_0068</name>
</gene>
<dbReference type="GO" id="GO:0005737">
    <property type="term" value="C:cytoplasm"/>
    <property type="evidence" value="ECO:0007669"/>
    <property type="project" value="UniProtKB-SubCell"/>
</dbReference>
<dbReference type="UniPathway" id="UPA00098">
    <property type="reaction ID" value="UER00361"/>
</dbReference>
<dbReference type="Pfam" id="PF03807">
    <property type="entry name" value="F420_oxidored"/>
    <property type="match status" value="1"/>
</dbReference>
<dbReference type="EMBL" id="SMFU01000001">
    <property type="protein sequence ID" value="TCK16517.1"/>
    <property type="molecule type" value="Genomic_DNA"/>
</dbReference>
<dbReference type="GO" id="GO:0004735">
    <property type="term" value="F:pyrroline-5-carboxylate reductase activity"/>
    <property type="evidence" value="ECO:0007669"/>
    <property type="project" value="UniProtKB-UniRule"/>
</dbReference>
<evidence type="ECO:0000259" key="15">
    <source>
        <dbReference type="Pfam" id="PF14748"/>
    </source>
</evidence>
<evidence type="ECO:0000256" key="1">
    <source>
        <dbReference type="ARBA" id="ARBA00005205"/>
    </source>
</evidence>
<dbReference type="HAMAP" id="MF_01925">
    <property type="entry name" value="P5C_reductase"/>
    <property type="match status" value="1"/>
</dbReference>
<dbReference type="EC" id="1.5.1.2" evidence="10 11"/>
<feature type="binding site" evidence="12">
    <location>
        <begin position="10"/>
        <end position="15"/>
    </location>
    <ligand>
        <name>NADP(+)</name>
        <dbReference type="ChEBI" id="CHEBI:58349"/>
    </ligand>
</feature>
<comment type="catalytic activity">
    <reaction evidence="9 10 13">
        <text>L-proline + NADP(+) = (S)-1-pyrroline-5-carboxylate + NADPH + 2 H(+)</text>
        <dbReference type="Rhea" id="RHEA:14109"/>
        <dbReference type="ChEBI" id="CHEBI:15378"/>
        <dbReference type="ChEBI" id="CHEBI:17388"/>
        <dbReference type="ChEBI" id="CHEBI:57783"/>
        <dbReference type="ChEBI" id="CHEBI:58349"/>
        <dbReference type="ChEBI" id="CHEBI:60039"/>
        <dbReference type="EC" id="1.5.1.2"/>
    </reaction>
</comment>
<evidence type="ECO:0000256" key="10">
    <source>
        <dbReference type="HAMAP-Rule" id="MF_01925"/>
    </source>
</evidence>
<dbReference type="SUPFAM" id="SSF51735">
    <property type="entry name" value="NAD(P)-binding Rossmann-fold domains"/>
    <property type="match status" value="1"/>
</dbReference>
<dbReference type="NCBIfam" id="TIGR00112">
    <property type="entry name" value="proC"/>
    <property type="match status" value="1"/>
</dbReference>
<dbReference type="PROSITE" id="PS00521">
    <property type="entry name" value="P5CR"/>
    <property type="match status" value="1"/>
</dbReference>
<evidence type="ECO:0000256" key="9">
    <source>
        <dbReference type="ARBA" id="ARBA00052690"/>
    </source>
</evidence>
<dbReference type="Pfam" id="PF14748">
    <property type="entry name" value="P5CR_dimer"/>
    <property type="match status" value="1"/>
</dbReference>
<evidence type="ECO:0000256" key="5">
    <source>
        <dbReference type="ARBA" id="ARBA00022650"/>
    </source>
</evidence>
<evidence type="ECO:0000256" key="8">
    <source>
        <dbReference type="ARBA" id="ARBA00050547"/>
    </source>
</evidence>
<comment type="function">
    <text evidence="10">Catalyzes the reduction of 1-pyrroline-5-carboxylate (PCA) to L-proline.</text>
</comment>
<dbReference type="Gene3D" id="3.40.50.720">
    <property type="entry name" value="NAD(P)-binding Rossmann-like Domain"/>
    <property type="match status" value="1"/>
</dbReference>
<evidence type="ECO:0000256" key="13">
    <source>
        <dbReference type="RuleBase" id="RU003903"/>
    </source>
</evidence>
<dbReference type="AlphaFoldDB" id="A0A4R1H4C3"/>
<dbReference type="Gene3D" id="1.10.3730.10">
    <property type="entry name" value="ProC C-terminal domain-like"/>
    <property type="match status" value="1"/>
</dbReference>
<dbReference type="InterPro" id="IPR036291">
    <property type="entry name" value="NAD(P)-bd_dom_sf"/>
</dbReference>
<feature type="binding site" evidence="12">
    <location>
        <begin position="70"/>
        <end position="73"/>
    </location>
    <ligand>
        <name>NADP(+)</name>
        <dbReference type="ChEBI" id="CHEBI:58349"/>
    </ligand>
</feature>